<accession>A0A4Z2F0M6</accession>
<name>A0A4Z2F0M6_9TELE</name>
<organism evidence="2 3">
    <name type="scientific">Liparis tanakae</name>
    <name type="common">Tanaka's snailfish</name>
    <dbReference type="NCBI Taxonomy" id="230148"/>
    <lineage>
        <taxon>Eukaryota</taxon>
        <taxon>Metazoa</taxon>
        <taxon>Chordata</taxon>
        <taxon>Craniata</taxon>
        <taxon>Vertebrata</taxon>
        <taxon>Euteleostomi</taxon>
        <taxon>Actinopterygii</taxon>
        <taxon>Neopterygii</taxon>
        <taxon>Teleostei</taxon>
        <taxon>Neoteleostei</taxon>
        <taxon>Acanthomorphata</taxon>
        <taxon>Eupercaria</taxon>
        <taxon>Perciformes</taxon>
        <taxon>Cottioidei</taxon>
        <taxon>Cottales</taxon>
        <taxon>Liparidae</taxon>
        <taxon>Liparis</taxon>
    </lineage>
</organism>
<dbReference type="EMBL" id="SRLO01001895">
    <property type="protein sequence ID" value="TNN34757.1"/>
    <property type="molecule type" value="Genomic_DNA"/>
</dbReference>
<feature type="region of interest" description="Disordered" evidence="1">
    <location>
        <begin position="31"/>
        <end position="92"/>
    </location>
</feature>
<evidence type="ECO:0000313" key="2">
    <source>
        <dbReference type="EMBL" id="TNN34757.1"/>
    </source>
</evidence>
<dbReference type="Proteomes" id="UP000314294">
    <property type="component" value="Unassembled WGS sequence"/>
</dbReference>
<keyword evidence="3" id="KW-1185">Reference proteome</keyword>
<reference evidence="2 3" key="1">
    <citation type="submission" date="2019-03" db="EMBL/GenBank/DDBJ databases">
        <title>First draft genome of Liparis tanakae, snailfish: a comprehensive survey of snailfish specific genes.</title>
        <authorList>
            <person name="Kim W."/>
            <person name="Song I."/>
            <person name="Jeong J.-H."/>
            <person name="Kim D."/>
            <person name="Kim S."/>
            <person name="Ryu S."/>
            <person name="Song J.Y."/>
            <person name="Lee S.K."/>
        </authorList>
    </citation>
    <scope>NUCLEOTIDE SEQUENCE [LARGE SCALE GENOMIC DNA]</scope>
    <source>
        <tissue evidence="2">Muscle</tissue>
    </source>
</reference>
<dbReference type="AlphaFoldDB" id="A0A4Z2F0M6"/>
<sequence length="92" mass="10271">MSDALATQTDSATDLVIPGATPRACYNIRGGRVARERGKGPTSRRSAGPSASLCREEREGTTERREEGREEMGEQRIQEREDMKEESNTTWI</sequence>
<comment type="caution">
    <text evidence="2">The sequence shown here is derived from an EMBL/GenBank/DDBJ whole genome shotgun (WGS) entry which is preliminary data.</text>
</comment>
<feature type="compositionally biased region" description="Basic and acidic residues" evidence="1">
    <location>
        <begin position="54"/>
        <end position="92"/>
    </location>
</feature>
<gene>
    <name evidence="2" type="ORF">EYF80_055079</name>
</gene>
<evidence type="ECO:0000313" key="3">
    <source>
        <dbReference type="Proteomes" id="UP000314294"/>
    </source>
</evidence>
<proteinExistence type="predicted"/>
<protein>
    <submittedName>
        <fullName evidence="2">Uncharacterized protein</fullName>
    </submittedName>
</protein>
<evidence type="ECO:0000256" key="1">
    <source>
        <dbReference type="SAM" id="MobiDB-lite"/>
    </source>
</evidence>